<protein>
    <submittedName>
        <fullName evidence="1">Uncharacterized protein</fullName>
    </submittedName>
</protein>
<proteinExistence type="predicted"/>
<evidence type="ECO:0000313" key="2">
    <source>
        <dbReference type="Proteomes" id="UP000704176"/>
    </source>
</evidence>
<name>A0ABS7VRR1_9HYPH</name>
<organism evidence="1 2">
    <name type="scientific">Microvirga puerhi</name>
    <dbReference type="NCBI Taxonomy" id="2876078"/>
    <lineage>
        <taxon>Bacteria</taxon>
        <taxon>Pseudomonadati</taxon>
        <taxon>Pseudomonadota</taxon>
        <taxon>Alphaproteobacteria</taxon>
        <taxon>Hyphomicrobiales</taxon>
        <taxon>Methylobacteriaceae</taxon>
        <taxon>Microvirga</taxon>
    </lineage>
</organism>
<reference evidence="1 2" key="1">
    <citation type="submission" date="2021-09" db="EMBL/GenBank/DDBJ databases">
        <title>The complete genome sequence of a new microorganism.</title>
        <authorList>
            <person name="Zi Z."/>
        </authorList>
    </citation>
    <scope>NUCLEOTIDE SEQUENCE [LARGE SCALE GENOMIC DNA]</scope>
    <source>
        <strain evidence="1 2">WGZ8</strain>
    </source>
</reference>
<gene>
    <name evidence="1" type="ORF">K9B37_18445</name>
</gene>
<dbReference type="EMBL" id="JAIRBM010000016">
    <property type="protein sequence ID" value="MBZ6078246.1"/>
    <property type="molecule type" value="Genomic_DNA"/>
</dbReference>
<dbReference type="RefSeq" id="WP_224314998.1">
    <property type="nucleotide sequence ID" value="NZ_JAIRBM010000016.1"/>
</dbReference>
<dbReference type="Proteomes" id="UP000704176">
    <property type="component" value="Unassembled WGS sequence"/>
</dbReference>
<comment type="caution">
    <text evidence="1">The sequence shown here is derived from an EMBL/GenBank/DDBJ whole genome shotgun (WGS) entry which is preliminary data.</text>
</comment>
<accession>A0ABS7VRR1</accession>
<keyword evidence="2" id="KW-1185">Reference proteome</keyword>
<evidence type="ECO:0000313" key="1">
    <source>
        <dbReference type="EMBL" id="MBZ6078246.1"/>
    </source>
</evidence>
<sequence>MPSTKTKPLSTRSRLRHEPPTLDEAIFAAQGLADGIEGQTQIAAMLMGLPEDEVRAAILKAAPAVSIPRQIPRVSQLGPRRRVVVVEKRAPRVLVR</sequence>